<dbReference type="Pfam" id="PF03861">
    <property type="entry name" value="ANTAR"/>
    <property type="match status" value="1"/>
</dbReference>
<dbReference type="GO" id="GO:0003723">
    <property type="term" value="F:RNA binding"/>
    <property type="evidence" value="ECO:0007669"/>
    <property type="project" value="InterPro"/>
</dbReference>
<dbReference type="InterPro" id="IPR036388">
    <property type="entry name" value="WH-like_DNA-bd_sf"/>
</dbReference>
<sequence length="117" mass="12883">MHQTITPYGEQRRWTAAASAQDAALVAAVLELRAENDQLNKALSSRAVIDQARGMVMALAPCSSERAWGLLVDVSQRCNIKLRDVAAALVATAQGESLPAPMQRELRHALRRLHDRR</sequence>
<dbReference type="SMART" id="SM01012">
    <property type="entry name" value="ANTAR"/>
    <property type="match status" value="1"/>
</dbReference>
<dbReference type="InterPro" id="IPR005561">
    <property type="entry name" value="ANTAR"/>
</dbReference>
<dbReference type="PROSITE" id="PS50921">
    <property type="entry name" value="ANTAR"/>
    <property type="match status" value="1"/>
</dbReference>
<gene>
    <name evidence="2" type="ORF">OHV25_05950</name>
</gene>
<feature type="domain" description="ANTAR" evidence="1">
    <location>
        <begin position="29"/>
        <end position="90"/>
    </location>
</feature>
<protein>
    <submittedName>
        <fullName evidence="2">ANTAR domain-containing protein</fullName>
    </submittedName>
</protein>
<dbReference type="Gene3D" id="1.10.10.10">
    <property type="entry name" value="Winged helix-like DNA-binding domain superfamily/Winged helix DNA-binding domain"/>
    <property type="match status" value="1"/>
</dbReference>
<accession>A0AAU2GTH5</accession>
<dbReference type="InterPro" id="IPR011006">
    <property type="entry name" value="CheY-like_superfamily"/>
</dbReference>
<proteinExistence type="predicted"/>
<reference evidence="2" key="1">
    <citation type="submission" date="2022-10" db="EMBL/GenBank/DDBJ databases">
        <title>The complete genomes of actinobacterial strains from the NBC collection.</title>
        <authorList>
            <person name="Joergensen T.S."/>
            <person name="Alvarez Arevalo M."/>
            <person name="Sterndorff E.B."/>
            <person name="Faurdal D."/>
            <person name="Vuksanovic O."/>
            <person name="Mourched A.-S."/>
            <person name="Charusanti P."/>
            <person name="Shaw S."/>
            <person name="Blin K."/>
            <person name="Weber T."/>
        </authorList>
    </citation>
    <scope>NUCLEOTIDE SEQUENCE</scope>
    <source>
        <strain evidence="2">NBC_00060</strain>
    </source>
</reference>
<dbReference type="EMBL" id="CP108253">
    <property type="protein sequence ID" value="WTU39153.1"/>
    <property type="molecule type" value="Genomic_DNA"/>
</dbReference>
<dbReference type="AlphaFoldDB" id="A0AAU2GTH5"/>
<organism evidence="2">
    <name type="scientific">Streptomyces sp. NBC_00060</name>
    <dbReference type="NCBI Taxonomy" id="2975636"/>
    <lineage>
        <taxon>Bacteria</taxon>
        <taxon>Bacillati</taxon>
        <taxon>Actinomycetota</taxon>
        <taxon>Actinomycetes</taxon>
        <taxon>Kitasatosporales</taxon>
        <taxon>Streptomycetaceae</taxon>
        <taxon>Streptomyces</taxon>
    </lineage>
</organism>
<evidence type="ECO:0000259" key="1">
    <source>
        <dbReference type="PROSITE" id="PS50921"/>
    </source>
</evidence>
<name>A0AAU2GTH5_9ACTN</name>
<evidence type="ECO:0000313" key="2">
    <source>
        <dbReference type="EMBL" id="WTU39153.1"/>
    </source>
</evidence>
<dbReference type="SUPFAM" id="SSF52172">
    <property type="entry name" value="CheY-like"/>
    <property type="match status" value="1"/>
</dbReference>